<dbReference type="GO" id="GO:0019354">
    <property type="term" value="P:siroheme biosynthetic process"/>
    <property type="evidence" value="ECO:0007669"/>
    <property type="project" value="UniProtKB-UniPathway"/>
</dbReference>
<evidence type="ECO:0000256" key="9">
    <source>
        <dbReference type="ARBA" id="ARBA00023244"/>
    </source>
</evidence>
<dbReference type="InterPro" id="IPR006366">
    <property type="entry name" value="CobA/CysG_C"/>
</dbReference>
<dbReference type="PANTHER" id="PTHR45790:SF1">
    <property type="entry name" value="SIROHEME SYNTHASE"/>
    <property type="match status" value="1"/>
</dbReference>
<keyword evidence="3" id="KW-0169">Cobalamin biosynthesis</keyword>
<evidence type="ECO:0000256" key="13">
    <source>
        <dbReference type="RuleBase" id="RU003960"/>
    </source>
</evidence>
<evidence type="ECO:0000256" key="10">
    <source>
        <dbReference type="ARBA" id="ARBA00023268"/>
    </source>
</evidence>
<dbReference type="InterPro" id="IPR014777">
    <property type="entry name" value="4pyrrole_Mease_sub1"/>
</dbReference>
<evidence type="ECO:0000256" key="1">
    <source>
        <dbReference type="ARBA" id="ARBA00005879"/>
    </source>
</evidence>
<dbReference type="Proteomes" id="UP000307702">
    <property type="component" value="Unassembled WGS sequence"/>
</dbReference>
<evidence type="ECO:0000256" key="2">
    <source>
        <dbReference type="ARBA" id="ARBA00012162"/>
    </source>
</evidence>
<dbReference type="RefSeq" id="WP_138621678.1">
    <property type="nucleotide sequence ID" value="NZ_SZVP01000004.1"/>
</dbReference>
<comment type="pathway">
    <text evidence="12">Cofactor biosynthesis; adenosylcobalamin biosynthesis; precorrin-2 from uroporphyrinogen III: step 1/1.</text>
</comment>
<dbReference type="Gene3D" id="3.40.1010.10">
    <property type="entry name" value="Cobalt-precorrin-4 Transmethylase, Domain 1"/>
    <property type="match status" value="1"/>
</dbReference>
<keyword evidence="4 13" id="KW-0489">Methyltransferase</keyword>
<dbReference type="NCBIfam" id="TIGR01469">
    <property type="entry name" value="cobA_cysG_Cterm"/>
    <property type="match status" value="1"/>
</dbReference>
<dbReference type="EMBL" id="SZVP01000004">
    <property type="protein sequence ID" value="TMM45990.1"/>
    <property type="molecule type" value="Genomic_DNA"/>
</dbReference>
<comment type="caution">
    <text evidence="15">The sequence shown here is derived from an EMBL/GenBank/DDBJ whole genome shotgun (WGS) entry which is preliminary data.</text>
</comment>
<dbReference type="PROSITE" id="PS00840">
    <property type="entry name" value="SUMT_2"/>
    <property type="match status" value="1"/>
</dbReference>
<dbReference type="InterPro" id="IPR035996">
    <property type="entry name" value="4pyrrol_Methylase_sf"/>
</dbReference>
<dbReference type="InterPro" id="IPR000878">
    <property type="entry name" value="4pyrrol_Mease"/>
</dbReference>
<evidence type="ECO:0000256" key="3">
    <source>
        <dbReference type="ARBA" id="ARBA00022573"/>
    </source>
</evidence>
<keyword evidence="5 13" id="KW-0808">Transferase</keyword>
<dbReference type="SUPFAM" id="SSF53790">
    <property type="entry name" value="Tetrapyrrole methylase"/>
    <property type="match status" value="1"/>
</dbReference>
<dbReference type="GO" id="GO:0032259">
    <property type="term" value="P:methylation"/>
    <property type="evidence" value="ECO:0007669"/>
    <property type="project" value="UniProtKB-KW"/>
</dbReference>
<dbReference type="UniPathway" id="UPA00262">
    <property type="reaction ID" value="UER00211"/>
</dbReference>
<dbReference type="GO" id="GO:0009236">
    <property type="term" value="P:cobalamin biosynthetic process"/>
    <property type="evidence" value="ECO:0007669"/>
    <property type="project" value="UniProtKB-KW"/>
</dbReference>
<gene>
    <name evidence="15" type="primary">cobA</name>
    <name evidence="15" type="ORF">FCS21_06605</name>
</gene>
<protein>
    <recommendedName>
        <fullName evidence="2">uroporphyrinogen-III C-methyltransferase</fullName>
        <ecNumber evidence="2">2.1.1.107</ecNumber>
    </recommendedName>
</protein>
<keyword evidence="6" id="KW-0949">S-adenosyl-L-methionine</keyword>
<evidence type="ECO:0000256" key="6">
    <source>
        <dbReference type="ARBA" id="ARBA00022691"/>
    </source>
</evidence>
<name>A0A8H2JMU9_9GAMM</name>
<reference evidence="15 16" key="1">
    <citation type="submission" date="2019-05" db="EMBL/GenBank/DDBJ databases">
        <title>Colwellia ponticola sp. nov., isolated from seawater.</title>
        <authorList>
            <person name="Yoon J.-H."/>
        </authorList>
    </citation>
    <scope>NUCLEOTIDE SEQUENCE [LARGE SCALE GENOMIC DNA]</scope>
    <source>
        <strain evidence="15 16">OISW-25</strain>
    </source>
</reference>
<dbReference type="InterPro" id="IPR014776">
    <property type="entry name" value="4pyrrole_Mease_sub2"/>
</dbReference>
<comment type="similarity">
    <text evidence="1 13">Belongs to the precorrin methyltransferase family.</text>
</comment>
<dbReference type="InterPro" id="IPR003043">
    <property type="entry name" value="Uropor_MeTrfase_CS"/>
</dbReference>
<evidence type="ECO:0000256" key="5">
    <source>
        <dbReference type="ARBA" id="ARBA00022679"/>
    </source>
</evidence>
<evidence type="ECO:0000313" key="16">
    <source>
        <dbReference type="Proteomes" id="UP000307702"/>
    </source>
</evidence>
<dbReference type="InterPro" id="IPR050161">
    <property type="entry name" value="Siro_Cobalamin_biosynth"/>
</dbReference>
<keyword evidence="10" id="KW-0511">Multifunctional enzyme</keyword>
<dbReference type="CDD" id="cd11642">
    <property type="entry name" value="SUMT"/>
    <property type="match status" value="1"/>
</dbReference>
<organism evidence="15 16">
    <name type="scientific">Colwellia ponticola</name>
    <dbReference type="NCBI Taxonomy" id="2304625"/>
    <lineage>
        <taxon>Bacteria</taxon>
        <taxon>Pseudomonadati</taxon>
        <taxon>Pseudomonadota</taxon>
        <taxon>Gammaproteobacteria</taxon>
        <taxon>Alteromonadales</taxon>
        <taxon>Colwelliaceae</taxon>
        <taxon>Colwellia</taxon>
    </lineage>
</organism>
<proteinExistence type="inferred from homology"/>
<evidence type="ECO:0000256" key="4">
    <source>
        <dbReference type="ARBA" id="ARBA00022603"/>
    </source>
</evidence>
<keyword evidence="7" id="KW-0560">Oxidoreductase</keyword>
<evidence type="ECO:0000256" key="11">
    <source>
        <dbReference type="ARBA" id="ARBA00025705"/>
    </source>
</evidence>
<accession>A0A8H2JMU9</accession>
<dbReference type="FunFam" id="3.30.950.10:FF:000001">
    <property type="entry name" value="Siroheme synthase"/>
    <property type="match status" value="1"/>
</dbReference>
<comment type="pathway">
    <text evidence="11">Porphyrin-containing compound metabolism; siroheme biosynthesis; precorrin-2 from uroporphyrinogen III: step 1/1.</text>
</comment>
<dbReference type="EC" id="2.1.1.107" evidence="2"/>
<evidence type="ECO:0000256" key="7">
    <source>
        <dbReference type="ARBA" id="ARBA00023002"/>
    </source>
</evidence>
<evidence type="ECO:0000313" key="15">
    <source>
        <dbReference type="EMBL" id="TMM45990.1"/>
    </source>
</evidence>
<dbReference type="Gene3D" id="3.30.950.10">
    <property type="entry name" value="Methyltransferase, Cobalt-precorrin-4 Transmethylase, Domain 2"/>
    <property type="match status" value="1"/>
</dbReference>
<dbReference type="PROSITE" id="PS00839">
    <property type="entry name" value="SUMT_1"/>
    <property type="match status" value="1"/>
</dbReference>
<keyword evidence="9" id="KW-0627">Porphyrin biosynthesis</keyword>
<sequence>MENINTYINTKKQAFIAGEVALVGAGPGDPDLLTLQAYRFIKQAEVVIYDRLVSAPIMALLPLDCQQIYVGKKQADHRVPQEGINQLLLDNALLGKRVVRLKGGDPFVFGRGSEEAQFLLSHGVACHIVPGMTAASACTSYAGIPLTHRKVARSCTFITGNIQDNGTLDLPWQALNDKEQTIVFYMGIKSLPIISAQLRKAGRDINTPAALIRKGTQPEQQVFKGTLANLTELVKLHNITPPSLIVIGDVVALFPSEQLANLGYLTPN</sequence>
<dbReference type="NCBIfam" id="NF004790">
    <property type="entry name" value="PRK06136.1"/>
    <property type="match status" value="1"/>
</dbReference>
<dbReference type="PANTHER" id="PTHR45790">
    <property type="entry name" value="SIROHEME SYNTHASE-RELATED"/>
    <property type="match status" value="1"/>
</dbReference>
<dbReference type="GO" id="GO:0004851">
    <property type="term" value="F:uroporphyrin-III C-methyltransferase activity"/>
    <property type="evidence" value="ECO:0007669"/>
    <property type="project" value="UniProtKB-EC"/>
</dbReference>
<dbReference type="Pfam" id="PF00590">
    <property type="entry name" value="TP_methylase"/>
    <property type="match status" value="1"/>
</dbReference>
<evidence type="ECO:0000256" key="8">
    <source>
        <dbReference type="ARBA" id="ARBA00023239"/>
    </source>
</evidence>
<feature type="domain" description="Tetrapyrrole methylase" evidence="14">
    <location>
        <begin position="20"/>
        <end position="230"/>
    </location>
</feature>
<keyword evidence="8" id="KW-0456">Lyase</keyword>
<dbReference type="AlphaFoldDB" id="A0A8H2JMU9"/>
<dbReference type="FunFam" id="3.40.1010.10:FF:000001">
    <property type="entry name" value="Siroheme synthase"/>
    <property type="match status" value="1"/>
</dbReference>
<keyword evidence="16" id="KW-1185">Reference proteome</keyword>
<dbReference type="OrthoDB" id="9815856at2"/>
<dbReference type="GO" id="GO:0016491">
    <property type="term" value="F:oxidoreductase activity"/>
    <property type="evidence" value="ECO:0007669"/>
    <property type="project" value="UniProtKB-KW"/>
</dbReference>
<evidence type="ECO:0000259" key="14">
    <source>
        <dbReference type="Pfam" id="PF00590"/>
    </source>
</evidence>
<dbReference type="GO" id="GO:0016829">
    <property type="term" value="F:lyase activity"/>
    <property type="evidence" value="ECO:0007669"/>
    <property type="project" value="UniProtKB-KW"/>
</dbReference>
<evidence type="ECO:0000256" key="12">
    <source>
        <dbReference type="ARBA" id="ARBA00060548"/>
    </source>
</evidence>